<dbReference type="GO" id="GO:0004523">
    <property type="term" value="F:RNA-DNA hybrid ribonuclease activity"/>
    <property type="evidence" value="ECO:0007669"/>
    <property type="project" value="InterPro"/>
</dbReference>
<dbReference type="Pfam" id="PF00078">
    <property type="entry name" value="RVT_1"/>
    <property type="match status" value="1"/>
</dbReference>
<keyword evidence="4" id="KW-1185">Reference proteome</keyword>
<dbReference type="InterPro" id="IPR044730">
    <property type="entry name" value="RNase_H-like_dom_plant"/>
</dbReference>
<dbReference type="InterPro" id="IPR012337">
    <property type="entry name" value="RNaseH-like_sf"/>
</dbReference>
<dbReference type="CDD" id="cd01650">
    <property type="entry name" value="RT_nLTR_like"/>
    <property type="match status" value="1"/>
</dbReference>
<dbReference type="GO" id="GO:0003676">
    <property type="term" value="F:nucleic acid binding"/>
    <property type="evidence" value="ECO:0007669"/>
    <property type="project" value="InterPro"/>
</dbReference>
<accession>A0A803NHD9</accession>
<feature type="domain" description="Reverse transcriptase" evidence="1">
    <location>
        <begin position="180"/>
        <end position="344"/>
    </location>
</feature>
<dbReference type="AlphaFoldDB" id="A0A803NHD9"/>
<feature type="domain" description="RNase H type-1" evidence="2">
    <location>
        <begin position="728"/>
        <end position="825"/>
    </location>
</feature>
<proteinExistence type="predicted"/>
<evidence type="ECO:0000259" key="2">
    <source>
        <dbReference type="Pfam" id="PF13456"/>
    </source>
</evidence>
<evidence type="ECO:0000313" key="4">
    <source>
        <dbReference type="Proteomes" id="UP000596661"/>
    </source>
</evidence>
<dbReference type="PANTHER" id="PTHR46890">
    <property type="entry name" value="NON-LTR RETROLELEMENT REVERSE TRANSCRIPTASE-LIKE PROTEIN-RELATED"/>
    <property type="match status" value="1"/>
</dbReference>
<dbReference type="Proteomes" id="UP000596661">
    <property type="component" value="Chromosome 1"/>
</dbReference>
<dbReference type="InterPro" id="IPR052343">
    <property type="entry name" value="Retrotransposon-Effector_Assoc"/>
</dbReference>
<dbReference type="Gramene" id="evm.model.01.1506">
    <property type="protein sequence ID" value="cds.evm.model.01.1506"/>
    <property type="gene ID" value="evm.TU.01.1506"/>
</dbReference>
<reference evidence="3" key="1">
    <citation type="submission" date="2018-11" db="EMBL/GenBank/DDBJ databases">
        <authorList>
            <person name="Grassa J C."/>
        </authorList>
    </citation>
    <scope>NUCLEOTIDE SEQUENCE [LARGE SCALE GENOMIC DNA]</scope>
</reference>
<dbReference type="SUPFAM" id="SSF56672">
    <property type="entry name" value="DNA/RNA polymerases"/>
    <property type="match status" value="1"/>
</dbReference>
<dbReference type="Gene3D" id="3.30.420.10">
    <property type="entry name" value="Ribonuclease H-like superfamily/Ribonuclease H"/>
    <property type="match status" value="1"/>
</dbReference>
<protein>
    <recommendedName>
        <fullName evidence="5">Reverse transcriptase domain-containing protein</fullName>
    </recommendedName>
</protein>
<dbReference type="InterPro" id="IPR000477">
    <property type="entry name" value="RT_dom"/>
</dbReference>
<dbReference type="InterPro" id="IPR002156">
    <property type="entry name" value="RNaseH_domain"/>
</dbReference>
<dbReference type="InterPro" id="IPR043502">
    <property type="entry name" value="DNA/RNA_pol_sf"/>
</dbReference>
<dbReference type="Pfam" id="PF13456">
    <property type="entry name" value="RVT_3"/>
    <property type="match status" value="1"/>
</dbReference>
<dbReference type="EnsemblPlants" id="evm.model.01.1506">
    <property type="protein sequence ID" value="cds.evm.model.01.1506"/>
    <property type="gene ID" value="evm.TU.01.1506"/>
</dbReference>
<evidence type="ECO:0000313" key="3">
    <source>
        <dbReference type="EnsemblPlants" id="cds.evm.model.01.1506"/>
    </source>
</evidence>
<dbReference type="SUPFAM" id="SSF53098">
    <property type="entry name" value="Ribonuclease H-like"/>
    <property type="match status" value="1"/>
</dbReference>
<dbReference type="InterPro" id="IPR036397">
    <property type="entry name" value="RNaseH_sf"/>
</dbReference>
<dbReference type="CDD" id="cd06222">
    <property type="entry name" value="RNase_H_like"/>
    <property type="match status" value="1"/>
</dbReference>
<dbReference type="EMBL" id="UZAU01000032">
    <property type="status" value="NOT_ANNOTATED_CDS"/>
    <property type="molecule type" value="Genomic_DNA"/>
</dbReference>
<organism evidence="3 4">
    <name type="scientific">Cannabis sativa</name>
    <name type="common">Hemp</name>
    <name type="synonym">Marijuana</name>
    <dbReference type="NCBI Taxonomy" id="3483"/>
    <lineage>
        <taxon>Eukaryota</taxon>
        <taxon>Viridiplantae</taxon>
        <taxon>Streptophyta</taxon>
        <taxon>Embryophyta</taxon>
        <taxon>Tracheophyta</taxon>
        <taxon>Spermatophyta</taxon>
        <taxon>Magnoliopsida</taxon>
        <taxon>eudicotyledons</taxon>
        <taxon>Gunneridae</taxon>
        <taxon>Pentapetalae</taxon>
        <taxon>rosids</taxon>
        <taxon>fabids</taxon>
        <taxon>Rosales</taxon>
        <taxon>Cannabaceae</taxon>
        <taxon>Cannabis</taxon>
    </lineage>
</organism>
<evidence type="ECO:0008006" key="5">
    <source>
        <dbReference type="Google" id="ProtNLM"/>
    </source>
</evidence>
<dbReference type="PANTHER" id="PTHR46890:SF48">
    <property type="entry name" value="RNA-DIRECTED DNA POLYMERASE"/>
    <property type="match status" value="1"/>
</dbReference>
<reference evidence="3" key="2">
    <citation type="submission" date="2021-03" db="UniProtKB">
        <authorList>
            <consortium name="EnsemblPlants"/>
        </authorList>
    </citation>
    <scope>IDENTIFICATION</scope>
</reference>
<name>A0A803NHD9_CANSA</name>
<evidence type="ECO:0000259" key="1">
    <source>
        <dbReference type="Pfam" id="PF00078"/>
    </source>
</evidence>
<sequence length="848" mass="97075">MPKLRYPFCFLEVWTSSPECENVINDAWSRGEYLLGKLTRTKCELKRWNQEVFGFCDRRLVELRRQLTEIKNAGISHSSIQREADVQLEIVEMEGRMDRIWRQVSEAENEAIGRIPEVEEIKDVVFKIHPLKAPGLNGFPGIFYRKYWHIVGPQLCEMVKGFFETGVLNKKINHSFICLIPKTSQATRFDHFRPISLCNFSYKVIFGILTDRLKRVLDRLISPYQSAFMPRRWIAEASILAQEVMHSIRSKKGKVGAMAIKTDMSKAYDRLEWDFIRHVLEANGFNDKVCNLVMQCITTVNFSVLLNGAPLAPFNPKRGVRQGDPLSPFIFILCTEVLSKLIIRAESNGQIFGMVNKQKSGLVFSPNTARSCREEIKQRLGINCLNSSEKYLGNPFFFSASKRRDNSFLKEIFLNKLEGWKARHLAQAGRSVLVSSVLQSIPNYFMSTSLLPKTFYGELDKILARFWWKGNFEKSRYCALKNWNELFQPKKCGGLGFRRMADVNVAVLAKLFWMVLKGEDKLWVRVLTDKYCRLLSPWSVEKKEVDSRGWKSILAARQICLEGVGLIVADGSNEIWDRPWVPHRRMEELKSGSFWGLRSDGLKWDSLKDCGEWWCGLKDDNLALFTACVWDTIWRWRNEMVHNDRSGSLEDIYADCMRRYSEFQSTHYSSLADINPGLGGEKPHQHLPLDVCCIRVDASVFQEQAGFAAVIFSGSNLENQAVVAPMENMLTAVNFGKVYSVLEGELQGIMLALHLALEAGIQEVRIESDSMAAVNAFQAGFLPFCWDTYPLFCNCLRLCKKFVMVNVSYIPRELNVVADKLAKWARINSVNRSGRIGDVAPFVIPCLL</sequence>